<dbReference type="AlphaFoldDB" id="A8XGL8"/>
<reference evidence="1 2" key="2">
    <citation type="journal article" date="2011" name="PLoS Genet.">
        <title>Caenorhabditis briggsae recombinant inbred line genotypes reveal inter-strain incompatibility and the evolution of recombination.</title>
        <authorList>
            <person name="Ross J.A."/>
            <person name="Koboldt D.C."/>
            <person name="Staisch J.E."/>
            <person name="Chamberlin H.M."/>
            <person name="Gupta B.P."/>
            <person name="Miller R.D."/>
            <person name="Baird S.E."/>
            <person name="Haag E.S."/>
        </authorList>
    </citation>
    <scope>NUCLEOTIDE SEQUENCE [LARGE SCALE GENOMIC DNA]</scope>
    <source>
        <strain evidence="1 2">AF16</strain>
    </source>
</reference>
<keyword evidence="2" id="KW-1185">Reference proteome</keyword>
<name>A8XGL8_CAEBR</name>
<evidence type="ECO:0000313" key="3">
    <source>
        <dbReference type="WormBase" id="CBG12894"/>
    </source>
</evidence>
<dbReference type="WormBase" id="CBG12894">
    <property type="protein sequence ID" value="CBP37010"/>
    <property type="gene ID" value="WBGene00033762"/>
</dbReference>
<dbReference type="Proteomes" id="UP000008549">
    <property type="component" value="Unassembled WGS sequence"/>
</dbReference>
<evidence type="ECO:0000313" key="1">
    <source>
        <dbReference type="EMBL" id="CAP31792.2"/>
    </source>
</evidence>
<gene>
    <name evidence="1 3" type="ORF">CBG12894</name>
    <name evidence="1" type="ORF">CBG_12894</name>
</gene>
<sequence length="246" mass="28611">MLPYSEKVLGILLESETPLFFVLILFLFLFKVCESDQKLKVLYQEKEELLRILWENDKEKSKVDSEDSEEDDSDYQLPYVSDSEVQENSLLKQKAENIIFFNSKKVTQRNIVCHWNSSEEDESGYNTDPDREWELYKIYHAPAGPVPLDKIYLTFTCQFTDLYVKAVVDADHSLIYILSYDRNENNQWEWMETKCLSCIEKVRRVLADGGCTVPFAMDAPDVMESESDDDDVISVIEMPIGPRLVV</sequence>
<dbReference type="OMA" id="QRNIVCH"/>
<dbReference type="eggNOG" id="ENOG502RFY9">
    <property type="taxonomic scope" value="Eukaryota"/>
</dbReference>
<accession>A8XGL8</accession>
<dbReference type="FunCoup" id="A8XGL8">
    <property type="interactions" value="1366"/>
</dbReference>
<proteinExistence type="predicted"/>
<dbReference type="CTD" id="8580465"/>
<protein>
    <submittedName>
        <fullName evidence="1">Protein CBG12894</fullName>
    </submittedName>
</protein>
<dbReference type="EMBL" id="HE600940">
    <property type="protein sequence ID" value="CAP31792.2"/>
    <property type="molecule type" value="Genomic_DNA"/>
</dbReference>
<dbReference type="KEGG" id="cbr:CBG_12894"/>
<reference evidence="1 2" key="1">
    <citation type="journal article" date="2003" name="PLoS Biol.">
        <title>The genome sequence of Caenorhabditis briggsae: a platform for comparative genomics.</title>
        <authorList>
            <person name="Stein L.D."/>
            <person name="Bao Z."/>
            <person name="Blasiar D."/>
            <person name="Blumenthal T."/>
            <person name="Brent M.R."/>
            <person name="Chen N."/>
            <person name="Chinwalla A."/>
            <person name="Clarke L."/>
            <person name="Clee C."/>
            <person name="Coghlan A."/>
            <person name="Coulson A."/>
            <person name="D'Eustachio P."/>
            <person name="Fitch D.H."/>
            <person name="Fulton L.A."/>
            <person name="Fulton R.E."/>
            <person name="Griffiths-Jones S."/>
            <person name="Harris T.W."/>
            <person name="Hillier L.W."/>
            <person name="Kamath R."/>
            <person name="Kuwabara P.E."/>
            <person name="Mardis E.R."/>
            <person name="Marra M.A."/>
            <person name="Miner T.L."/>
            <person name="Minx P."/>
            <person name="Mullikin J.C."/>
            <person name="Plumb R.W."/>
            <person name="Rogers J."/>
            <person name="Schein J.E."/>
            <person name="Sohrmann M."/>
            <person name="Spieth J."/>
            <person name="Stajich J.E."/>
            <person name="Wei C."/>
            <person name="Willey D."/>
            <person name="Wilson R.K."/>
            <person name="Durbin R."/>
            <person name="Waterston R.H."/>
        </authorList>
    </citation>
    <scope>NUCLEOTIDE SEQUENCE [LARGE SCALE GENOMIC DNA]</scope>
    <source>
        <strain evidence="1 2">AF16</strain>
    </source>
</reference>
<dbReference type="HOGENOM" id="CLU_1157343_0_0_1"/>
<dbReference type="InParanoid" id="A8XGL8"/>
<dbReference type="RefSeq" id="XP_045094995.1">
    <property type="nucleotide sequence ID" value="XM_045241218.1"/>
</dbReference>
<organism evidence="1 2">
    <name type="scientific">Caenorhabditis briggsae</name>
    <dbReference type="NCBI Taxonomy" id="6238"/>
    <lineage>
        <taxon>Eukaryota</taxon>
        <taxon>Metazoa</taxon>
        <taxon>Ecdysozoa</taxon>
        <taxon>Nematoda</taxon>
        <taxon>Chromadorea</taxon>
        <taxon>Rhabditida</taxon>
        <taxon>Rhabditina</taxon>
        <taxon>Rhabditomorpha</taxon>
        <taxon>Rhabditoidea</taxon>
        <taxon>Rhabditidae</taxon>
        <taxon>Peloderinae</taxon>
        <taxon>Caenorhabditis</taxon>
    </lineage>
</organism>
<evidence type="ECO:0000313" key="2">
    <source>
        <dbReference type="Proteomes" id="UP000008549"/>
    </source>
</evidence>
<dbReference type="GeneID" id="8580465"/>